<evidence type="ECO:0000256" key="11">
    <source>
        <dbReference type="ARBA" id="ARBA00023201"/>
    </source>
</evidence>
<keyword evidence="4" id="KW-1003">Cell membrane</keyword>
<accession>A0A917ZCV4</accession>
<feature type="transmembrane region" description="Helical" evidence="14">
    <location>
        <begin position="43"/>
        <end position="63"/>
    </location>
</feature>
<evidence type="ECO:0000256" key="6">
    <source>
        <dbReference type="ARBA" id="ARBA00022847"/>
    </source>
</evidence>
<reference evidence="15 16" key="1">
    <citation type="journal article" date="2014" name="Int. J. Syst. Evol. Microbiol.">
        <title>Complete genome sequence of Corynebacterium casei LMG S-19264T (=DSM 44701T), isolated from a smear-ripened cheese.</title>
        <authorList>
            <consortium name="US DOE Joint Genome Institute (JGI-PGF)"/>
            <person name="Walter F."/>
            <person name="Albersmeier A."/>
            <person name="Kalinowski J."/>
            <person name="Ruckert C."/>
        </authorList>
    </citation>
    <scope>NUCLEOTIDE SEQUENCE [LARGE SCALE GENOMIC DNA]</scope>
    <source>
        <strain evidence="15 16">CGMCC 1.7286</strain>
    </source>
</reference>
<keyword evidence="8" id="KW-0915">Sodium</keyword>
<feature type="transmembrane region" description="Helical" evidence="14">
    <location>
        <begin position="323"/>
        <end position="351"/>
    </location>
</feature>
<feature type="transmembrane region" description="Helical" evidence="14">
    <location>
        <begin position="155"/>
        <end position="175"/>
    </location>
</feature>
<comment type="caution">
    <text evidence="15">The sequence shown here is derived from an EMBL/GenBank/DDBJ whole genome shotgun (WGS) entry which is preliminary data.</text>
</comment>
<dbReference type="InterPro" id="IPR001734">
    <property type="entry name" value="Na/solute_symporter"/>
</dbReference>
<keyword evidence="3" id="KW-0813">Transport</keyword>
<keyword evidence="9" id="KW-0406">Ion transport</keyword>
<name>A0A917ZCV4_9GAMM</name>
<comment type="similarity">
    <text evidence="2 13">Belongs to the sodium:solute symporter (SSF) (TC 2.A.21) family.</text>
</comment>
<proteinExistence type="inferred from homology"/>
<evidence type="ECO:0000256" key="7">
    <source>
        <dbReference type="ARBA" id="ARBA00022989"/>
    </source>
</evidence>
<keyword evidence="11" id="KW-0739">Sodium transport</keyword>
<feature type="transmembrane region" description="Helical" evidence="14">
    <location>
        <begin position="234"/>
        <end position="254"/>
    </location>
</feature>
<evidence type="ECO:0000256" key="12">
    <source>
        <dbReference type="ARBA" id="ARBA00033708"/>
    </source>
</evidence>
<dbReference type="AlphaFoldDB" id="A0A917ZCV4"/>
<evidence type="ECO:0000313" key="16">
    <source>
        <dbReference type="Proteomes" id="UP000599578"/>
    </source>
</evidence>
<dbReference type="Pfam" id="PF00474">
    <property type="entry name" value="SSF"/>
    <property type="match status" value="1"/>
</dbReference>
<comment type="catalytic activity">
    <reaction evidence="12">
        <text>L-proline(in) + Na(+)(in) = L-proline(out) + Na(+)(out)</text>
        <dbReference type="Rhea" id="RHEA:28967"/>
        <dbReference type="ChEBI" id="CHEBI:29101"/>
        <dbReference type="ChEBI" id="CHEBI:60039"/>
    </reaction>
</comment>
<feature type="transmembrane region" description="Helical" evidence="14">
    <location>
        <begin position="275"/>
        <end position="299"/>
    </location>
</feature>
<feature type="transmembrane region" description="Helical" evidence="14">
    <location>
        <begin position="426"/>
        <end position="445"/>
    </location>
</feature>
<feature type="transmembrane region" description="Helical" evidence="14">
    <location>
        <begin position="451"/>
        <end position="472"/>
    </location>
</feature>
<gene>
    <name evidence="15" type="primary">panF</name>
    <name evidence="15" type="ORF">GCM10011348_13380</name>
</gene>
<evidence type="ECO:0000256" key="4">
    <source>
        <dbReference type="ARBA" id="ARBA00022475"/>
    </source>
</evidence>
<dbReference type="Proteomes" id="UP000599578">
    <property type="component" value="Unassembled WGS sequence"/>
</dbReference>
<feature type="transmembrane region" description="Helical" evidence="14">
    <location>
        <begin position="396"/>
        <end position="419"/>
    </location>
</feature>
<evidence type="ECO:0000256" key="3">
    <source>
        <dbReference type="ARBA" id="ARBA00022448"/>
    </source>
</evidence>
<dbReference type="PANTHER" id="PTHR48086:SF3">
    <property type="entry name" value="SODIUM_PROLINE SYMPORTER"/>
    <property type="match status" value="1"/>
</dbReference>
<evidence type="ECO:0000256" key="14">
    <source>
        <dbReference type="SAM" id="Phobius"/>
    </source>
</evidence>
<feature type="transmembrane region" description="Helical" evidence="14">
    <location>
        <begin position="122"/>
        <end position="149"/>
    </location>
</feature>
<keyword evidence="7 14" id="KW-1133">Transmembrane helix</keyword>
<protein>
    <submittedName>
        <fullName evidence="15">Pantothenate permease</fullName>
    </submittedName>
</protein>
<dbReference type="InterPro" id="IPR038377">
    <property type="entry name" value="Na/Glc_symporter_sf"/>
</dbReference>
<keyword evidence="10 14" id="KW-0472">Membrane</keyword>
<evidence type="ECO:0000256" key="13">
    <source>
        <dbReference type="RuleBase" id="RU362091"/>
    </source>
</evidence>
<feature type="transmembrane region" description="Helical" evidence="14">
    <location>
        <begin position="75"/>
        <end position="94"/>
    </location>
</feature>
<evidence type="ECO:0000256" key="10">
    <source>
        <dbReference type="ARBA" id="ARBA00023136"/>
    </source>
</evidence>
<keyword evidence="6" id="KW-0769">Symport</keyword>
<evidence type="ECO:0000313" key="15">
    <source>
        <dbReference type="EMBL" id="GGO79342.1"/>
    </source>
</evidence>
<dbReference type="RefSeq" id="WP_188859713.1">
    <property type="nucleotide sequence ID" value="NZ_BMLT01000003.1"/>
</dbReference>
<feature type="transmembrane region" description="Helical" evidence="14">
    <location>
        <begin position="187"/>
        <end position="205"/>
    </location>
</feature>
<evidence type="ECO:0000256" key="5">
    <source>
        <dbReference type="ARBA" id="ARBA00022692"/>
    </source>
</evidence>
<dbReference type="PANTHER" id="PTHR48086">
    <property type="entry name" value="SODIUM/PROLINE SYMPORTER-RELATED"/>
    <property type="match status" value="1"/>
</dbReference>
<evidence type="ECO:0000256" key="8">
    <source>
        <dbReference type="ARBA" id="ARBA00023053"/>
    </source>
</evidence>
<dbReference type="PROSITE" id="PS50283">
    <property type="entry name" value="NA_SOLUT_SYMP_3"/>
    <property type="match status" value="1"/>
</dbReference>
<keyword evidence="5 14" id="KW-0812">Transmembrane</keyword>
<dbReference type="CDD" id="cd10322">
    <property type="entry name" value="SLC5sbd"/>
    <property type="match status" value="1"/>
</dbReference>
<keyword evidence="16" id="KW-1185">Reference proteome</keyword>
<feature type="transmembrane region" description="Helical" evidence="14">
    <location>
        <begin position="372"/>
        <end position="390"/>
    </location>
</feature>
<evidence type="ECO:0000256" key="2">
    <source>
        <dbReference type="ARBA" id="ARBA00006434"/>
    </source>
</evidence>
<dbReference type="GO" id="GO:0005886">
    <property type="term" value="C:plasma membrane"/>
    <property type="evidence" value="ECO:0007669"/>
    <property type="project" value="UniProtKB-SubCell"/>
</dbReference>
<evidence type="ECO:0000256" key="9">
    <source>
        <dbReference type="ARBA" id="ARBA00023065"/>
    </source>
</evidence>
<dbReference type="GO" id="GO:0015293">
    <property type="term" value="F:symporter activity"/>
    <property type="evidence" value="ECO:0007669"/>
    <property type="project" value="UniProtKB-KW"/>
</dbReference>
<dbReference type="GO" id="GO:0006814">
    <property type="term" value="P:sodium ion transport"/>
    <property type="evidence" value="ECO:0007669"/>
    <property type="project" value="UniProtKB-KW"/>
</dbReference>
<organism evidence="15 16">
    <name type="scientific">Marinobacterium nitratireducens</name>
    <dbReference type="NCBI Taxonomy" id="518897"/>
    <lineage>
        <taxon>Bacteria</taxon>
        <taxon>Pseudomonadati</taxon>
        <taxon>Pseudomonadota</taxon>
        <taxon>Gammaproteobacteria</taxon>
        <taxon>Oceanospirillales</taxon>
        <taxon>Oceanospirillaceae</taxon>
        <taxon>Marinobacterium</taxon>
    </lineage>
</organism>
<dbReference type="EMBL" id="BMLT01000003">
    <property type="protein sequence ID" value="GGO79342.1"/>
    <property type="molecule type" value="Genomic_DNA"/>
</dbReference>
<feature type="transmembrane region" description="Helical" evidence="14">
    <location>
        <begin position="6"/>
        <end position="23"/>
    </location>
</feature>
<dbReference type="Gene3D" id="1.20.1730.10">
    <property type="entry name" value="Sodium/glucose cotransporter"/>
    <property type="match status" value="1"/>
</dbReference>
<sequence length="496" mass="52822">MSNSVIITGITLVYMAIMLWVGLRARTQESSSLEGYAAGGRHVGVVVLFFILGAEIFSAFAFLGAPGWAYKNGAPAFYILAYLSLVPIMLWMVGPRVRELGVKRGYLTHGDMLADHYSSKPLGIFAGVVGVAASVPYLTIQIAGAGLLFSAATDGLVPFWLGALIALVVTTIYVFCSGLNGIGWTNLVQGVMMIAIAWFLGVAIPDRLYGGVSEMFTQIQQQAPEYLTMPGANGMGWGFFTTAILISCFGGWTWPHMFTKFYTADSGKSLRRVSAIYPLYATLLIPLMFIGFAGILIFADTPLDRADTVLLKLVIEVAEFSPWVIGLMLSGALAAAMSTGANLAHTAGVVLTRDVFGPTIMRNSSDTDAVKVTRWSVVVISVIAYVVALLNPSSLVLLLLGAFGLIAQLVPMTLGALFFPSLKRTSAMAGAAVGSVVFLVFQFAIDSPFGWHPGVWGLLANAVILAVFQIAASKKPETEETAEFASAPIQVPEAQS</sequence>
<dbReference type="InterPro" id="IPR050277">
    <property type="entry name" value="Sodium:Solute_Symporter"/>
</dbReference>
<evidence type="ECO:0000256" key="1">
    <source>
        <dbReference type="ARBA" id="ARBA00004651"/>
    </source>
</evidence>
<comment type="subcellular location">
    <subcellularLocation>
        <location evidence="1">Cell membrane</location>
        <topology evidence="1">Multi-pass membrane protein</topology>
    </subcellularLocation>
</comment>